<dbReference type="EMBL" id="ATJV01000066">
    <property type="protein sequence ID" value="EPZ14966.1"/>
    <property type="molecule type" value="Genomic_DNA"/>
</dbReference>
<keyword evidence="3" id="KW-1185">Reference proteome</keyword>
<accession>S9ZK07</accession>
<dbReference type="InterPro" id="IPR035958">
    <property type="entry name" value="SecB-like_sf"/>
</dbReference>
<dbReference type="PATRIC" id="fig|1348657.5.peg.2574"/>
<protein>
    <recommendedName>
        <fullName evidence="4">Preprotein translocase subunit SecB</fullName>
    </recommendedName>
</protein>
<dbReference type="SUPFAM" id="SSF54611">
    <property type="entry name" value="SecB-like"/>
    <property type="match status" value="1"/>
</dbReference>
<dbReference type="OrthoDB" id="9156505at2"/>
<dbReference type="eggNOG" id="ENOG5033I9M">
    <property type="taxonomic scope" value="Bacteria"/>
</dbReference>
<dbReference type="RefSeq" id="WP_021249971.1">
    <property type="nucleotide sequence ID" value="NZ_ATJV01000066.1"/>
</dbReference>
<evidence type="ECO:0008006" key="4">
    <source>
        <dbReference type="Google" id="ProtNLM"/>
    </source>
</evidence>
<reference evidence="2 3" key="1">
    <citation type="submission" date="2013-06" db="EMBL/GenBank/DDBJ databases">
        <title>Draft genome sequence of Thauera terpenica.</title>
        <authorList>
            <person name="Liu B."/>
            <person name="Frostegard A.H."/>
            <person name="Shapleigh J.P."/>
        </authorList>
    </citation>
    <scope>NUCLEOTIDE SEQUENCE [LARGE SCALE GENOMIC DNA]</scope>
    <source>
        <strain evidence="2 3">58Eu</strain>
    </source>
</reference>
<dbReference type="STRING" id="1348657.M622_17445"/>
<evidence type="ECO:0000313" key="2">
    <source>
        <dbReference type="EMBL" id="EPZ14966.1"/>
    </source>
</evidence>
<sequence>MKAAPVQLLQVMFRKVSVEWDERHAPQEPPNPFTTTFMFDGVDLTTEFSIGELDPDHERGRMYLLSLRLVVDNEPRKDKEDQKYSPYVIDVEARGVVLIPNGAEKLAPPEDLAAVNGASLLWSALREQVLTVSARMMAGQVILPTMNFHDLRKKDGGMSAKPVAAQALTKSPSSSKVRKKLAKRDVAE</sequence>
<comment type="caution">
    <text evidence="2">The sequence shown here is derived from an EMBL/GenBank/DDBJ whole genome shotgun (WGS) entry which is preliminary data.</text>
</comment>
<dbReference type="Gene3D" id="3.10.420.10">
    <property type="entry name" value="SecB-like"/>
    <property type="match status" value="1"/>
</dbReference>
<organism evidence="2 3">
    <name type="scientific">Thauera terpenica 58Eu</name>
    <dbReference type="NCBI Taxonomy" id="1348657"/>
    <lineage>
        <taxon>Bacteria</taxon>
        <taxon>Pseudomonadati</taxon>
        <taxon>Pseudomonadota</taxon>
        <taxon>Betaproteobacteria</taxon>
        <taxon>Rhodocyclales</taxon>
        <taxon>Zoogloeaceae</taxon>
        <taxon>Thauera</taxon>
    </lineage>
</organism>
<dbReference type="AlphaFoldDB" id="S9ZK07"/>
<proteinExistence type="predicted"/>
<evidence type="ECO:0000313" key="3">
    <source>
        <dbReference type="Proteomes" id="UP000015455"/>
    </source>
</evidence>
<name>S9ZK07_9RHOO</name>
<gene>
    <name evidence="2" type="ORF">M622_17445</name>
</gene>
<evidence type="ECO:0000256" key="1">
    <source>
        <dbReference type="SAM" id="MobiDB-lite"/>
    </source>
</evidence>
<dbReference type="Proteomes" id="UP000015455">
    <property type="component" value="Unassembled WGS sequence"/>
</dbReference>
<feature type="region of interest" description="Disordered" evidence="1">
    <location>
        <begin position="153"/>
        <end position="188"/>
    </location>
</feature>